<dbReference type="OrthoDB" id="269227at2759"/>
<dbReference type="InterPro" id="IPR000172">
    <property type="entry name" value="GMC_OxRdtase_N"/>
</dbReference>
<evidence type="ECO:0000313" key="9">
    <source>
        <dbReference type="EMBL" id="KAF2177137.1"/>
    </source>
</evidence>
<dbReference type="EMBL" id="ML994693">
    <property type="protein sequence ID" value="KAF2177137.1"/>
    <property type="molecule type" value="Genomic_DNA"/>
</dbReference>
<feature type="binding site" evidence="6">
    <location>
        <position position="104"/>
    </location>
    <ligand>
        <name>FAD</name>
        <dbReference type="ChEBI" id="CHEBI:57692"/>
    </ligand>
</feature>
<dbReference type="Pfam" id="PF00732">
    <property type="entry name" value="GMC_oxred_N"/>
    <property type="match status" value="1"/>
</dbReference>
<comment type="cofactor">
    <cofactor evidence="1 6">
        <name>FAD</name>
        <dbReference type="ChEBI" id="CHEBI:57692"/>
    </cofactor>
</comment>
<sequence>MYKSLRFLLLAHVVAVRSETFDYVIAGAGTAGLVVANRLSSHSDITVAVIEPGDHVRQHPDVQTINFSFASFNASINWQYPSVTSPALGSRNLTYRAGKAWGGTSSTDLSPPIGMVYIRGDKAQYDAWEELGNKGWNWDSVFPYYKRGERFVAPTSAQTASGATYDESAHGKSGPLDLGFPFILSNSSFHDKARATWQALGLESITDLNDGDPHGFVTAPMTLDPDAGMREGSARAYYTPVEARPNLKIIKGTVKRITWADGPGREAVANGFEYVSPSGELVKVGARKEVVLSASAYGNPLILEASGVGNPKILNKLGIKIKVKLPGVGESMQDHDIIAMTYTLNGSTDGGRIPYANMPTAQDVFGNKTTSIAASTFTKLAEWAKAASISSGGAISPSAIEKRFRIQHDLIFNKNITVAELFPTNTGTGILAQFWTSMPFSWGSVHLGSRDNINEPAITPNLPVIYLDWRDLAQASWREISTGVGLPLFPTGLAWIESRGASRRASRIF</sequence>
<feature type="domain" description="Glucose-methanol-choline oxidoreductase N-terminal" evidence="8">
    <location>
        <begin position="21"/>
        <end position="335"/>
    </location>
</feature>
<keyword evidence="3" id="KW-0285">Flavoprotein</keyword>
<dbReference type="PANTHER" id="PTHR11552">
    <property type="entry name" value="GLUCOSE-METHANOL-CHOLINE GMC OXIDOREDUCTASE"/>
    <property type="match status" value="1"/>
</dbReference>
<comment type="similarity">
    <text evidence="2">Belongs to the GMC oxidoreductase family.</text>
</comment>
<dbReference type="Gene3D" id="3.30.560.10">
    <property type="entry name" value="Glucose Oxidase, domain 3"/>
    <property type="match status" value="1"/>
</dbReference>
<feature type="signal peptide" evidence="7">
    <location>
        <begin position="1"/>
        <end position="18"/>
    </location>
</feature>
<feature type="binding site" evidence="6">
    <location>
        <position position="254"/>
    </location>
    <ligand>
        <name>FAD</name>
        <dbReference type="ChEBI" id="CHEBI:57692"/>
    </ligand>
</feature>
<dbReference type="GO" id="GO:0050660">
    <property type="term" value="F:flavin adenine dinucleotide binding"/>
    <property type="evidence" value="ECO:0007669"/>
    <property type="project" value="InterPro"/>
</dbReference>
<evidence type="ECO:0000256" key="1">
    <source>
        <dbReference type="ARBA" id="ARBA00001974"/>
    </source>
</evidence>
<name>A0A6A6DCI0_9PEZI</name>
<feature type="chain" id="PRO_5025439691" evidence="7">
    <location>
        <begin position="19"/>
        <end position="509"/>
    </location>
</feature>
<dbReference type="Proteomes" id="UP000800200">
    <property type="component" value="Unassembled WGS sequence"/>
</dbReference>
<evidence type="ECO:0000256" key="6">
    <source>
        <dbReference type="PIRSR" id="PIRSR000137-2"/>
    </source>
</evidence>
<dbReference type="SUPFAM" id="SSF51905">
    <property type="entry name" value="FAD/NAD(P)-binding domain"/>
    <property type="match status" value="1"/>
</dbReference>
<dbReference type="GO" id="GO:0016614">
    <property type="term" value="F:oxidoreductase activity, acting on CH-OH group of donors"/>
    <property type="evidence" value="ECO:0007669"/>
    <property type="project" value="InterPro"/>
</dbReference>
<evidence type="ECO:0000259" key="8">
    <source>
        <dbReference type="Pfam" id="PF00732"/>
    </source>
</evidence>
<keyword evidence="5" id="KW-0560">Oxidoreductase</keyword>
<evidence type="ECO:0000256" key="3">
    <source>
        <dbReference type="ARBA" id="ARBA00022630"/>
    </source>
</evidence>
<dbReference type="InterPro" id="IPR036188">
    <property type="entry name" value="FAD/NAD-bd_sf"/>
</dbReference>
<evidence type="ECO:0000256" key="7">
    <source>
        <dbReference type="SAM" id="SignalP"/>
    </source>
</evidence>
<dbReference type="AlphaFoldDB" id="A0A6A6DCI0"/>
<keyword evidence="10" id="KW-1185">Reference proteome</keyword>
<organism evidence="9 10">
    <name type="scientific">Zopfia rhizophila CBS 207.26</name>
    <dbReference type="NCBI Taxonomy" id="1314779"/>
    <lineage>
        <taxon>Eukaryota</taxon>
        <taxon>Fungi</taxon>
        <taxon>Dikarya</taxon>
        <taxon>Ascomycota</taxon>
        <taxon>Pezizomycotina</taxon>
        <taxon>Dothideomycetes</taxon>
        <taxon>Dothideomycetes incertae sedis</taxon>
        <taxon>Zopfiaceae</taxon>
        <taxon>Zopfia</taxon>
    </lineage>
</organism>
<evidence type="ECO:0000256" key="4">
    <source>
        <dbReference type="ARBA" id="ARBA00022827"/>
    </source>
</evidence>
<protein>
    <submittedName>
        <fullName evidence="9">GMC oxidoreductase</fullName>
    </submittedName>
</protein>
<dbReference type="Gene3D" id="3.50.50.60">
    <property type="entry name" value="FAD/NAD(P)-binding domain"/>
    <property type="match status" value="1"/>
</dbReference>
<evidence type="ECO:0000256" key="5">
    <source>
        <dbReference type="ARBA" id="ARBA00023002"/>
    </source>
</evidence>
<evidence type="ECO:0000313" key="10">
    <source>
        <dbReference type="Proteomes" id="UP000800200"/>
    </source>
</evidence>
<reference evidence="9" key="1">
    <citation type="journal article" date="2020" name="Stud. Mycol.">
        <title>101 Dothideomycetes genomes: a test case for predicting lifestyles and emergence of pathogens.</title>
        <authorList>
            <person name="Haridas S."/>
            <person name="Albert R."/>
            <person name="Binder M."/>
            <person name="Bloem J."/>
            <person name="Labutti K."/>
            <person name="Salamov A."/>
            <person name="Andreopoulos B."/>
            <person name="Baker S."/>
            <person name="Barry K."/>
            <person name="Bills G."/>
            <person name="Bluhm B."/>
            <person name="Cannon C."/>
            <person name="Castanera R."/>
            <person name="Culley D."/>
            <person name="Daum C."/>
            <person name="Ezra D."/>
            <person name="Gonzalez J."/>
            <person name="Henrissat B."/>
            <person name="Kuo A."/>
            <person name="Liang C."/>
            <person name="Lipzen A."/>
            <person name="Lutzoni F."/>
            <person name="Magnuson J."/>
            <person name="Mondo S."/>
            <person name="Nolan M."/>
            <person name="Ohm R."/>
            <person name="Pangilinan J."/>
            <person name="Park H.-J."/>
            <person name="Ramirez L."/>
            <person name="Alfaro M."/>
            <person name="Sun H."/>
            <person name="Tritt A."/>
            <person name="Yoshinaga Y."/>
            <person name="Zwiers L.-H."/>
            <person name="Turgeon B."/>
            <person name="Goodwin S."/>
            <person name="Spatafora J."/>
            <person name="Crous P."/>
            <person name="Grigoriev I."/>
        </authorList>
    </citation>
    <scope>NUCLEOTIDE SEQUENCE</scope>
    <source>
        <strain evidence="9">CBS 207.26</strain>
    </source>
</reference>
<dbReference type="PIRSF" id="PIRSF000137">
    <property type="entry name" value="Alcohol_oxidase"/>
    <property type="match status" value="1"/>
</dbReference>
<gene>
    <name evidence="9" type="ORF">K469DRAFT_733052</name>
</gene>
<proteinExistence type="inferred from homology"/>
<dbReference type="Gene3D" id="4.10.450.10">
    <property type="entry name" value="Glucose Oxidase, domain 2"/>
    <property type="match status" value="1"/>
</dbReference>
<accession>A0A6A6DCI0</accession>
<evidence type="ECO:0000256" key="2">
    <source>
        <dbReference type="ARBA" id="ARBA00010790"/>
    </source>
</evidence>
<keyword evidence="4 6" id="KW-0274">FAD</keyword>
<dbReference type="InterPro" id="IPR027424">
    <property type="entry name" value="Glucose_Oxidase_domain_2"/>
</dbReference>
<dbReference type="InterPro" id="IPR012132">
    <property type="entry name" value="GMC_OxRdtase"/>
</dbReference>
<dbReference type="PANTHER" id="PTHR11552:SF201">
    <property type="entry name" value="GLUCOSE-METHANOL-CHOLINE OXIDOREDUCTASE N-TERMINAL DOMAIN-CONTAINING PROTEIN"/>
    <property type="match status" value="1"/>
</dbReference>
<keyword evidence="7" id="KW-0732">Signal</keyword>
<dbReference type="SUPFAM" id="SSF54373">
    <property type="entry name" value="FAD-linked reductases, C-terminal domain"/>
    <property type="match status" value="1"/>
</dbReference>